<reference evidence="3" key="1">
    <citation type="submission" date="2020-09" db="EMBL/GenBank/DDBJ databases">
        <title>Taishania pollutisoli gen. nov., sp. nov., Isolated from Tetrabromobisphenol A-Contaminated Soil.</title>
        <authorList>
            <person name="Chen Q."/>
        </authorList>
    </citation>
    <scope>NUCLEOTIDE SEQUENCE</scope>
    <source>
        <strain evidence="3">CZZ-1</strain>
    </source>
</reference>
<dbReference type="InterPro" id="IPR051450">
    <property type="entry name" value="Gfo/Idh/MocA_Oxidoreductases"/>
</dbReference>
<dbReference type="Gene3D" id="3.30.360.10">
    <property type="entry name" value="Dihydrodipicolinate Reductase, domain 2"/>
    <property type="match status" value="1"/>
</dbReference>
<dbReference type="PANTHER" id="PTHR43377">
    <property type="entry name" value="BILIVERDIN REDUCTASE A"/>
    <property type="match status" value="1"/>
</dbReference>
<dbReference type="SUPFAM" id="SSF51735">
    <property type="entry name" value="NAD(P)-binding Rossmann-fold domains"/>
    <property type="match status" value="1"/>
</dbReference>
<dbReference type="Proteomes" id="UP000652681">
    <property type="component" value="Unassembled WGS sequence"/>
</dbReference>
<dbReference type="InterPro" id="IPR000683">
    <property type="entry name" value="Gfo/Idh/MocA-like_OxRdtase_N"/>
</dbReference>
<proteinExistence type="predicted"/>
<comment type="caution">
    <text evidence="3">The sequence shown here is derived from an EMBL/GenBank/DDBJ whole genome shotgun (WGS) entry which is preliminary data.</text>
</comment>
<keyword evidence="4" id="KW-1185">Reference proteome</keyword>
<dbReference type="RefSeq" id="WP_216713200.1">
    <property type="nucleotide sequence ID" value="NZ_JACVEL010000001.1"/>
</dbReference>
<evidence type="ECO:0000259" key="2">
    <source>
        <dbReference type="Pfam" id="PF22725"/>
    </source>
</evidence>
<dbReference type="Gene3D" id="3.40.50.720">
    <property type="entry name" value="NAD(P)-binding Rossmann-like Domain"/>
    <property type="match status" value="1"/>
</dbReference>
<feature type="domain" description="GFO/IDH/MocA-like oxidoreductase" evidence="2">
    <location>
        <begin position="157"/>
        <end position="217"/>
    </location>
</feature>
<dbReference type="InterPro" id="IPR036291">
    <property type="entry name" value="NAD(P)-bd_dom_sf"/>
</dbReference>
<dbReference type="InterPro" id="IPR055170">
    <property type="entry name" value="GFO_IDH_MocA-like_dom"/>
</dbReference>
<gene>
    <name evidence="3" type="ORF">H9Y05_00395</name>
</gene>
<feature type="domain" description="Gfo/Idh/MocA-like oxidoreductase N-terminal" evidence="1">
    <location>
        <begin position="2"/>
        <end position="119"/>
    </location>
</feature>
<dbReference type="EMBL" id="JACVEL010000001">
    <property type="protein sequence ID" value="MBC9810922.1"/>
    <property type="molecule type" value="Genomic_DNA"/>
</dbReference>
<sequence>MLKIGVLGAGHLGKIHIRLIKELTTDFELVGFYDPSDENARSAEEQYGVQRFDSMEQLIDAVDCIDIVTPTITHYECASLAIRKTKHVFVEKPVTETVEEAKSLMNLALEAGVKVQVGHVERFNPAFAAAVPYLNRPMFIETHRLAQFNPRGTDVPVVLDLMIHDLDIILSVVKSGIKRISASGVAVVSDTPDITNARIEFDNGCVANLTASRISMKNMRKSRFFQKDAYISVDFLTKELEVVRMENMEDEPGPFDIVFDMGNGKPVKKIFFDKPHLGESNAIQQELKTFADAINQNTTPIVSLEDGYHALDVAHQILEKLKLSTSLVSNI</sequence>
<name>A0A8J6P3S2_9FLAO</name>
<organism evidence="3 4">
    <name type="scientific">Taishania pollutisoli</name>
    <dbReference type="NCBI Taxonomy" id="2766479"/>
    <lineage>
        <taxon>Bacteria</taxon>
        <taxon>Pseudomonadati</taxon>
        <taxon>Bacteroidota</taxon>
        <taxon>Flavobacteriia</taxon>
        <taxon>Flavobacteriales</taxon>
        <taxon>Crocinitomicaceae</taxon>
        <taxon>Taishania</taxon>
    </lineage>
</organism>
<evidence type="ECO:0000313" key="4">
    <source>
        <dbReference type="Proteomes" id="UP000652681"/>
    </source>
</evidence>
<dbReference type="PANTHER" id="PTHR43377:SF1">
    <property type="entry name" value="BILIVERDIN REDUCTASE A"/>
    <property type="match status" value="1"/>
</dbReference>
<dbReference type="GO" id="GO:0000166">
    <property type="term" value="F:nucleotide binding"/>
    <property type="evidence" value="ECO:0007669"/>
    <property type="project" value="InterPro"/>
</dbReference>
<accession>A0A8J6P3S2</accession>
<dbReference type="AlphaFoldDB" id="A0A8J6P3S2"/>
<evidence type="ECO:0000259" key="1">
    <source>
        <dbReference type="Pfam" id="PF01408"/>
    </source>
</evidence>
<dbReference type="Pfam" id="PF22725">
    <property type="entry name" value="GFO_IDH_MocA_C3"/>
    <property type="match status" value="1"/>
</dbReference>
<dbReference type="SUPFAM" id="SSF55347">
    <property type="entry name" value="Glyceraldehyde-3-phosphate dehydrogenase-like, C-terminal domain"/>
    <property type="match status" value="1"/>
</dbReference>
<protein>
    <submittedName>
        <fullName evidence="3">Gfo/Idh/MocA family oxidoreductase</fullName>
    </submittedName>
</protein>
<dbReference type="Pfam" id="PF01408">
    <property type="entry name" value="GFO_IDH_MocA"/>
    <property type="match status" value="1"/>
</dbReference>
<evidence type="ECO:0000313" key="3">
    <source>
        <dbReference type="EMBL" id="MBC9810922.1"/>
    </source>
</evidence>